<feature type="region of interest" description="Disordered" evidence="4">
    <location>
        <begin position="1136"/>
        <end position="1204"/>
    </location>
</feature>
<proteinExistence type="inferred from homology"/>
<evidence type="ECO:0000256" key="4">
    <source>
        <dbReference type="SAM" id="MobiDB-lite"/>
    </source>
</evidence>
<evidence type="ECO:0000313" key="8">
    <source>
        <dbReference type="Proteomes" id="UP000050794"/>
    </source>
</evidence>
<dbReference type="PANTHER" id="PTHR13992:SF39">
    <property type="entry name" value="SMRTER, ISOFORM G"/>
    <property type="match status" value="1"/>
</dbReference>
<feature type="region of interest" description="Disordered" evidence="4">
    <location>
        <begin position="1028"/>
        <end position="1059"/>
    </location>
</feature>
<feature type="region of interest" description="Disordered" evidence="4">
    <location>
        <begin position="1357"/>
        <end position="1430"/>
    </location>
</feature>
<dbReference type="InterPro" id="IPR051571">
    <property type="entry name" value="N-CoR_corepressor"/>
</dbReference>
<evidence type="ECO:0000259" key="5">
    <source>
        <dbReference type="PROSITE" id="PS50090"/>
    </source>
</evidence>
<protein>
    <submittedName>
        <fullName evidence="9">SANT domain-containing protein</fullName>
    </submittedName>
</protein>
<dbReference type="CDD" id="cd00167">
    <property type="entry name" value="SANT"/>
    <property type="match status" value="2"/>
</dbReference>
<dbReference type="SUPFAM" id="SSF46689">
    <property type="entry name" value="Homeodomain-like"/>
    <property type="match status" value="2"/>
</dbReference>
<feature type="compositionally biased region" description="Polar residues" evidence="4">
    <location>
        <begin position="1260"/>
        <end position="1274"/>
    </location>
</feature>
<evidence type="ECO:0000256" key="1">
    <source>
        <dbReference type="ARBA" id="ARBA00004123"/>
    </source>
</evidence>
<feature type="compositionally biased region" description="Low complexity" evidence="4">
    <location>
        <begin position="1185"/>
        <end position="1204"/>
    </location>
</feature>
<reference evidence="9" key="1">
    <citation type="submission" date="2016-06" db="UniProtKB">
        <authorList>
            <consortium name="WormBaseParasite"/>
        </authorList>
    </citation>
    <scope>IDENTIFICATION</scope>
</reference>
<dbReference type="Proteomes" id="UP000050794">
    <property type="component" value="Unassembled WGS sequence"/>
</dbReference>
<feature type="coiled-coil region" evidence="3">
    <location>
        <begin position="864"/>
        <end position="895"/>
    </location>
</feature>
<feature type="domain" description="Myb-like" evidence="5">
    <location>
        <begin position="299"/>
        <end position="346"/>
    </location>
</feature>
<dbReference type="InterPro" id="IPR017884">
    <property type="entry name" value="SANT_dom"/>
</dbReference>
<dbReference type="GO" id="GO:0032991">
    <property type="term" value="C:protein-containing complex"/>
    <property type="evidence" value="ECO:0007669"/>
    <property type="project" value="UniProtKB-ARBA"/>
</dbReference>
<feature type="compositionally biased region" description="Polar residues" evidence="4">
    <location>
        <begin position="1357"/>
        <end position="1376"/>
    </location>
</feature>
<feature type="domain" description="SANT" evidence="6">
    <location>
        <begin position="76"/>
        <end position="114"/>
    </location>
</feature>
<comment type="similarity">
    <text evidence="2">Belongs to the N-CoR nuclear receptor corepressors family.</text>
</comment>
<organism evidence="8 9">
    <name type="scientific">Toxocara canis</name>
    <name type="common">Canine roundworm</name>
    <dbReference type="NCBI Taxonomy" id="6265"/>
    <lineage>
        <taxon>Eukaryota</taxon>
        <taxon>Metazoa</taxon>
        <taxon>Ecdysozoa</taxon>
        <taxon>Nematoda</taxon>
        <taxon>Chromadorea</taxon>
        <taxon>Rhabditida</taxon>
        <taxon>Spirurina</taxon>
        <taxon>Ascaridomorpha</taxon>
        <taxon>Ascaridoidea</taxon>
        <taxon>Toxocaridae</taxon>
        <taxon>Toxocara</taxon>
    </lineage>
</organism>
<feature type="compositionally biased region" description="Polar residues" evidence="4">
    <location>
        <begin position="1311"/>
        <end position="1322"/>
    </location>
</feature>
<feature type="compositionally biased region" description="Low complexity" evidence="4">
    <location>
        <begin position="1504"/>
        <end position="1515"/>
    </location>
</feature>
<feature type="compositionally biased region" description="Acidic residues" evidence="4">
    <location>
        <begin position="357"/>
        <end position="369"/>
    </location>
</feature>
<keyword evidence="3" id="KW-0175">Coiled coil</keyword>
<dbReference type="PROSITE" id="PS51293">
    <property type="entry name" value="SANT"/>
    <property type="match status" value="1"/>
</dbReference>
<dbReference type="GO" id="GO:0005654">
    <property type="term" value="C:nucleoplasm"/>
    <property type="evidence" value="ECO:0007669"/>
    <property type="project" value="UniProtKB-ARBA"/>
</dbReference>
<feature type="compositionally biased region" description="Basic and acidic residues" evidence="4">
    <location>
        <begin position="381"/>
        <end position="391"/>
    </location>
</feature>
<evidence type="ECO:0000256" key="3">
    <source>
        <dbReference type="SAM" id="Coils"/>
    </source>
</evidence>
<feature type="region of interest" description="Disordered" evidence="4">
    <location>
        <begin position="1214"/>
        <end position="1233"/>
    </location>
</feature>
<dbReference type="PROSITE" id="PS50090">
    <property type="entry name" value="MYB_LIKE"/>
    <property type="match status" value="1"/>
</dbReference>
<feature type="region of interest" description="Disordered" evidence="4">
    <location>
        <begin position="381"/>
        <end position="400"/>
    </location>
</feature>
<evidence type="ECO:0000313" key="7">
    <source>
        <dbReference type="EMBL" id="VDM42298.1"/>
    </source>
</evidence>
<feature type="region of interest" description="Disordered" evidence="4">
    <location>
        <begin position="541"/>
        <end position="579"/>
    </location>
</feature>
<feature type="region of interest" description="Disordered" evidence="4">
    <location>
        <begin position="1240"/>
        <end position="1322"/>
    </location>
</feature>
<dbReference type="GO" id="GO:0006357">
    <property type="term" value="P:regulation of transcription by RNA polymerase II"/>
    <property type="evidence" value="ECO:0007669"/>
    <property type="project" value="TreeGrafter"/>
</dbReference>
<evidence type="ECO:0000259" key="6">
    <source>
        <dbReference type="PROSITE" id="PS51293"/>
    </source>
</evidence>
<feature type="region of interest" description="Disordered" evidence="4">
    <location>
        <begin position="1495"/>
        <end position="1530"/>
    </location>
</feature>
<gene>
    <name evidence="7" type="ORF">TCNE_LOCUS10977</name>
</gene>
<feature type="compositionally biased region" description="Low complexity" evidence="4">
    <location>
        <begin position="1284"/>
        <end position="1310"/>
    </location>
</feature>
<sequence>MQNDSVCALDEEEKRRAAAALPPMMLSARDRRGVFYIDLNGVVRNPLEEHNNFVENFLSTWSEDEKLVRTLLNTMFKEQIVAYGKNFAAIAEFLDRKTVKDCVLYYYLSKKRQNYKALMGKRRRKPAKYYKPPVMPKAEEVLMRAPQDAGAVPLNGPKEYECCVCNCKIDNETNPGRVLTRASYEAHGVDANQANPSDVRICQKCRMKAMKAKNATRCQVGTCHNARRKVKPTRPMPPKWKLMNVEQKEFFMHHMLIPDGIMKCCPACHKKITKKLDMLFNGELEAEMKLWQESATVIWTEEEIEVLRLTVEAVGIDDWETVAEKMDADNHKFSAEQCRQQFEKLGAADKAKQSNMESEEEEGSDEENEAQQTAPLTTLKEEHPEAEHDPSGESSATLSADEVANHDECTVLSPAVSTQQSSATQIYKPRFRGVAHSASESASFDVPDSTDISSIIKREVERASETSPAVHMQAHDVLVRSSSSDTAPKSSSTSALPTAICKPSAFTSAATVPSPHSTTQGLGGLPQCAFTMPSAMRQAAAPSLSVSSNQSISTVSSTRGSITQGTPMMRPPSVPGYEPLLDKLKQQTQVLSAGAAAAASVTPGSAVGASTTPLGQAATAATPLGIQVAAVAPFATGAQPPPVGTPFAAPGTPAPPDSRMSPIAAFYSQFATLDPALQYAMTLKLMQAQQQQQEFERARLAVFQSRGIGPGGATGASLMDAYRQQALAMGLSEQQAQSCQQHLSALTGDPKFLLWQQLLQQQQAAALKQQQQAAAASSSGLAQAATASMLSNVQATAAAGHLPGQQSVEQQHQTALAQLVSMSSAVAAAAADPQQQQQQQRQLSAASAALSAANSQLFNDFRNAEQMRKERDEGVKQLEAQQRQEEARLVEELNHATRLEYPRAVMYQNTELAQAQLQKIEQLKERHSALQHYKRALDEKLLDEKLQKTAGLQAAAAGASGVIVRGATEERATALGVVSKGAMKEFPPSMAKSAIGIAGPPSSFSAHGLIGISRSPNESTMAARRLVAHGQATSQQQQLQQQESVSHANAAEVGAARSHARADSMINAGIVRKTCDPLMFDLNQSAQSLFRAHYHNVIDDELSGNDAPSSAEVKRKSGNKSLFMIGIHTVYLPSVPGGHHTPSMKMSSSATAGHRRTTTSPALSMQRAGALPSTHAAAPSPLGVTTPQQQQTASASARSSPSAAQFAHVLPASMQHPQPQSHHSPSHPSIASTIPLQPASLSMRAGTGSPAGVAFPSRTPAATPSLMSPRTPLTINPGLASPISSTHPSPQTPATAPPAAFRASTPSSSPFQMSPSLGSLSPNVGASPRGSLSNLTFHAAAFTHPAGISTVSSSVLASNTQPTTAPSEAPNKSQLPSVKPSEPSAEEPSSASAETRPEPFMVSANFEPLSPDNGDSPPMSDFNSTSQSGDTSAAVNKLTVICMIQSFKVKEPYKRIIAGTPDQSCMPLFSLLNLPENGSVNSTPVRPVLSTADLHDSMNDEQDTVTSSIVTTVTSARPPPPTYEPLSDDE</sequence>
<name>A0A183UR57_TOXCA</name>
<evidence type="ECO:0000313" key="9">
    <source>
        <dbReference type="WBParaSite" id="TCNE_0001097701-mRNA-1"/>
    </source>
</evidence>
<feature type="region of interest" description="Disordered" evidence="4">
    <location>
        <begin position="346"/>
        <end position="373"/>
    </location>
</feature>
<comment type="subcellular location">
    <subcellularLocation>
        <location evidence="1">Nucleus</location>
    </subcellularLocation>
</comment>
<reference evidence="7 8" key="2">
    <citation type="submission" date="2018-11" db="EMBL/GenBank/DDBJ databases">
        <authorList>
            <consortium name="Pathogen Informatics"/>
        </authorList>
    </citation>
    <scope>NUCLEOTIDE SEQUENCE [LARGE SCALE GENOMIC DNA]</scope>
</reference>
<feature type="compositionally biased region" description="Polar residues" evidence="4">
    <location>
        <begin position="1421"/>
        <end position="1430"/>
    </location>
</feature>
<evidence type="ECO:0000256" key="2">
    <source>
        <dbReference type="ARBA" id="ARBA00010097"/>
    </source>
</evidence>
<feature type="compositionally biased region" description="Low complexity" evidence="4">
    <location>
        <begin position="1215"/>
        <end position="1229"/>
    </location>
</feature>
<dbReference type="Gene3D" id="1.10.10.60">
    <property type="entry name" value="Homeodomain-like"/>
    <property type="match status" value="2"/>
</dbReference>
<dbReference type="EMBL" id="UYWY01020684">
    <property type="protein sequence ID" value="VDM42298.1"/>
    <property type="molecule type" value="Genomic_DNA"/>
</dbReference>
<dbReference type="PANTHER" id="PTHR13992">
    <property type="entry name" value="NUCLEAR RECEPTOR CO-REPRESSOR RELATED NCOR"/>
    <property type="match status" value="1"/>
</dbReference>
<dbReference type="InterPro" id="IPR001005">
    <property type="entry name" value="SANT/Myb"/>
</dbReference>
<keyword evidence="8" id="KW-1185">Reference proteome</keyword>
<dbReference type="InterPro" id="IPR009057">
    <property type="entry name" value="Homeodomain-like_sf"/>
</dbReference>
<feature type="compositionally biased region" description="Low complexity" evidence="4">
    <location>
        <begin position="543"/>
        <end position="557"/>
    </location>
</feature>
<dbReference type="WBParaSite" id="TCNE_0001097701-mRNA-1">
    <property type="protein sequence ID" value="TCNE_0001097701-mRNA-1"/>
    <property type="gene ID" value="TCNE_0001097701"/>
</dbReference>
<accession>A0A183UR57</accession>
<dbReference type="GO" id="GO:0000785">
    <property type="term" value="C:chromatin"/>
    <property type="evidence" value="ECO:0007669"/>
    <property type="project" value="TreeGrafter"/>
</dbReference>
<dbReference type="SMART" id="SM00717">
    <property type="entry name" value="SANT"/>
    <property type="match status" value="2"/>
</dbReference>
<feature type="compositionally biased region" description="Low complexity" evidence="4">
    <location>
        <begin position="1380"/>
        <end position="1394"/>
    </location>
</feature>